<reference evidence="3" key="1">
    <citation type="submission" date="2025-08" db="UniProtKB">
        <authorList>
            <consortium name="RefSeq"/>
        </authorList>
    </citation>
    <scope>IDENTIFICATION</scope>
    <source>
        <tissue evidence="3">Spleen</tissue>
    </source>
</reference>
<dbReference type="OrthoDB" id="10646546at2759"/>
<proteinExistence type="predicted"/>
<feature type="region of interest" description="Disordered" evidence="1">
    <location>
        <begin position="45"/>
        <end position="157"/>
    </location>
</feature>
<feature type="compositionally biased region" description="Pro residues" evidence="1">
    <location>
        <begin position="63"/>
        <end position="74"/>
    </location>
</feature>
<name>A0A9B0TR84_CHRAS</name>
<feature type="compositionally biased region" description="Basic and acidic residues" evidence="1">
    <location>
        <begin position="108"/>
        <end position="131"/>
    </location>
</feature>
<evidence type="ECO:0000313" key="2">
    <source>
        <dbReference type="Proteomes" id="UP000504623"/>
    </source>
</evidence>
<dbReference type="RefSeq" id="XP_006865189.1">
    <property type="nucleotide sequence ID" value="XM_006865127.1"/>
</dbReference>
<organism evidence="2 3">
    <name type="scientific">Chrysochloris asiatica</name>
    <name type="common">Cape golden mole</name>
    <dbReference type="NCBI Taxonomy" id="185453"/>
    <lineage>
        <taxon>Eukaryota</taxon>
        <taxon>Metazoa</taxon>
        <taxon>Chordata</taxon>
        <taxon>Craniata</taxon>
        <taxon>Vertebrata</taxon>
        <taxon>Euteleostomi</taxon>
        <taxon>Mammalia</taxon>
        <taxon>Eutheria</taxon>
        <taxon>Afrotheria</taxon>
        <taxon>Chrysochloridae</taxon>
        <taxon>Chrysochlorinae</taxon>
        <taxon>Chrysochloris</taxon>
    </lineage>
</organism>
<evidence type="ECO:0000256" key="1">
    <source>
        <dbReference type="SAM" id="MobiDB-lite"/>
    </source>
</evidence>
<dbReference type="GeneID" id="102830602"/>
<sequence length="157" mass="16666">MGGWRGPAAALGRADYLTCRCGEFISLCLRNGVCCGTHCLGKKPGSLQPGSRAAAAEARPEPAAAPPTPRPEPNSPSRRQELQRGSGVAPTPSSATAVFRGGKPRGQKRGEAMGRHCNERAWSRQQEKDATSSRNATCNPRQPLTRSLPSPPRPLSK</sequence>
<protein>
    <submittedName>
        <fullName evidence="3">Serine/arginine repetitive matrix protein 3-like</fullName>
    </submittedName>
</protein>
<accession>A0A9B0TR84</accession>
<evidence type="ECO:0000313" key="3">
    <source>
        <dbReference type="RefSeq" id="XP_006865189.1"/>
    </source>
</evidence>
<dbReference type="Proteomes" id="UP000504623">
    <property type="component" value="Unplaced"/>
</dbReference>
<keyword evidence="2" id="KW-1185">Reference proteome</keyword>
<dbReference type="AlphaFoldDB" id="A0A9B0TR84"/>
<gene>
    <name evidence="3" type="primary">LOC102830602</name>
</gene>